<sequence length="437" mass="46518">MQAIVRGPRSPAPEQLEHWRLSLLLAAPHRLAFGAAAAMLALSGLWWCLALVAQSQGRPLTWTIAPAMAHGLVMSFGFMPLFFAGFLFTAGPKWLALPAVDARQLLAPVLAQLGGWGVFMLGVHGPEPAFGAALCGFGLAAVALGWGQVLWRFMGLLRLSGAADQLHARLIATGGVLGALALWAAALGLATARPALVQAAIHVSLWGFAGTVFAAVSHRMIPFFAAAALPALDAWRPRWLLWGWTGLFALEAVVLLAELLWGPLSPALRWLQALLEGVAGIGLLALALRWGLVQSLKLRLLAMLHLGFVWLGLALLLMAASHGLIAATEGRLSLGLAPLHAYTMGFLGSTLLAMVTRVSCGHGGRTNTADNFIWRLFWLLQLAVLLRVLGGVLQAVGLGDVLPLLAWTALIWAAVCIAWALRYGHWYGLPRVDGRPG</sequence>
<feature type="transmembrane region" description="Helical" evidence="1">
    <location>
        <begin position="64"/>
        <end position="88"/>
    </location>
</feature>
<feature type="transmembrane region" description="Helical" evidence="1">
    <location>
        <begin position="170"/>
        <end position="190"/>
    </location>
</feature>
<feature type="transmembrane region" description="Helical" evidence="1">
    <location>
        <begin position="401"/>
        <end position="421"/>
    </location>
</feature>
<dbReference type="InParanoid" id="A0A4V6PV56"/>
<accession>A0A4V6PV56</accession>
<gene>
    <name evidence="2" type="ORF">DES47_103217</name>
</gene>
<evidence type="ECO:0000313" key="2">
    <source>
        <dbReference type="EMBL" id="TDP71237.1"/>
    </source>
</evidence>
<organism evidence="2 3">
    <name type="scientific">Roseateles toxinivorans</name>
    <dbReference type="NCBI Taxonomy" id="270368"/>
    <lineage>
        <taxon>Bacteria</taxon>
        <taxon>Pseudomonadati</taxon>
        <taxon>Pseudomonadota</taxon>
        <taxon>Betaproteobacteria</taxon>
        <taxon>Burkholderiales</taxon>
        <taxon>Sphaerotilaceae</taxon>
        <taxon>Roseateles</taxon>
    </lineage>
</organism>
<dbReference type="AlphaFoldDB" id="A0A4V6PV56"/>
<dbReference type="EMBL" id="SNXS01000003">
    <property type="protein sequence ID" value="TDP71237.1"/>
    <property type="molecule type" value="Genomic_DNA"/>
</dbReference>
<dbReference type="InterPro" id="IPR010266">
    <property type="entry name" value="NnrS"/>
</dbReference>
<keyword evidence="1" id="KW-0472">Membrane</keyword>
<dbReference type="Proteomes" id="UP000295361">
    <property type="component" value="Unassembled WGS sequence"/>
</dbReference>
<feature type="transmembrane region" description="Helical" evidence="1">
    <location>
        <begin position="129"/>
        <end position="149"/>
    </location>
</feature>
<dbReference type="RefSeq" id="WP_133701026.1">
    <property type="nucleotide sequence ID" value="NZ_SNXS01000003.1"/>
</dbReference>
<feature type="transmembrane region" description="Helical" evidence="1">
    <location>
        <begin position="372"/>
        <end position="395"/>
    </location>
</feature>
<proteinExistence type="predicted"/>
<feature type="transmembrane region" description="Helical" evidence="1">
    <location>
        <begin position="239"/>
        <end position="261"/>
    </location>
</feature>
<keyword evidence="1" id="KW-1133">Transmembrane helix</keyword>
<feature type="transmembrane region" description="Helical" evidence="1">
    <location>
        <begin position="339"/>
        <end position="360"/>
    </location>
</feature>
<keyword evidence="3" id="KW-1185">Reference proteome</keyword>
<feature type="transmembrane region" description="Helical" evidence="1">
    <location>
        <begin position="300"/>
        <end position="319"/>
    </location>
</feature>
<dbReference type="OrthoDB" id="9770040at2"/>
<keyword evidence="1" id="KW-0812">Transmembrane</keyword>
<reference evidence="2 3" key="1">
    <citation type="submission" date="2019-03" db="EMBL/GenBank/DDBJ databases">
        <title>Genomic Encyclopedia of Type Strains, Phase IV (KMG-IV): sequencing the most valuable type-strain genomes for metagenomic binning, comparative biology and taxonomic classification.</title>
        <authorList>
            <person name="Goeker M."/>
        </authorList>
    </citation>
    <scope>NUCLEOTIDE SEQUENCE [LARGE SCALE GENOMIC DNA]</scope>
    <source>
        <strain evidence="2 3">DSM 16998</strain>
    </source>
</reference>
<feature type="transmembrane region" description="Helical" evidence="1">
    <location>
        <begin position="267"/>
        <end position="288"/>
    </location>
</feature>
<feature type="transmembrane region" description="Helical" evidence="1">
    <location>
        <begin position="31"/>
        <end position="52"/>
    </location>
</feature>
<comment type="caution">
    <text evidence="2">The sequence shown here is derived from an EMBL/GenBank/DDBJ whole genome shotgun (WGS) entry which is preliminary data.</text>
</comment>
<protein>
    <submittedName>
        <fullName evidence="2">Uncharacterized protein involved in response to NO</fullName>
    </submittedName>
</protein>
<name>A0A4V6PV56_9BURK</name>
<feature type="transmembrane region" description="Helical" evidence="1">
    <location>
        <begin position="196"/>
        <end position="218"/>
    </location>
</feature>
<evidence type="ECO:0000313" key="3">
    <source>
        <dbReference type="Proteomes" id="UP000295361"/>
    </source>
</evidence>
<dbReference type="Pfam" id="PF05940">
    <property type="entry name" value="NnrS"/>
    <property type="match status" value="1"/>
</dbReference>
<evidence type="ECO:0000256" key="1">
    <source>
        <dbReference type="SAM" id="Phobius"/>
    </source>
</evidence>